<dbReference type="InterPro" id="IPR003774">
    <property type="entry name" value="AlgH-like"/>
</dbReference>
<protein>
    <submittedName>
        <fullName evidence="2">YqgE/AlgH family protein</fullName>
    </submittedName>
</protein>
<dbReference type="NCBIfam" id="NF001270">
    <property type="entry name" value="PRK00228.2-2"/>
    <property type="match status" value="1"/>
</dbReference>
<dbReference type="AlphaFoldDB" id="A0A4Q9KN63"/>
<gene>
    <name evidence="2" type="ORF">ET996_06800</name>
</gene>
<dbReference type="SUPFAM" id="SSF143456">
    <property type="entry name" value="VC0467-like"/>
    <property type="match status" value="1"/>
</dbReference>
<comment type="similarity">
    <text evidence="1">Belongs to the UPF0301 (AlgH) family.</text>
</comment>
<dbReference type="GO" id="GO:0005829">
    <property type="term" value="C:cytosol"/>
    <property type="evidence" value="ECO:0007669"/>
    <property type="project" value="TreeGrafter"/>
</dbReference>
<name>A0A4Q9KN63_PROTD</name>
<evidence type="ECO:0000313" key="2">
    <source>
        <dbReference type="EMBL" id="TBT95219.1"/>
    </source>
</evidence>
<dbReference type="Pfam" id="PF02622">
    <property type="entry name" value="DUF179"/>
    <property type="match status" value="1"/>
</dbReference>
<reference evidence="2 3" key="1">
    <citation type="submission" date="2019-01" db="EMBL/GenBank/DDBJ databases">
        <title>Lactibacter flavus gen. nov., sp. nov., a novel bacterium of the family Propionibacteriaceae isolated from raw milk and dairy products.</title>
        <authorList>
            <person name="Huptas C."/>
            <person name="Wenning M."/>
            <person name="Breitenwieser F."/>
            <person name="Doll E."/>
            <person name="Von Neubeck M."/>
            <person name="Busse H.-J."/>
            <person name="Scherer S."/>
        </authorList>
    </citation>
    <scope>NUCLEOTIDE SEQUENCE [LARGE SCALE GENOMIC DNA]</scope>
    <source>
        <strain evidence="2 3">DSM 22130</strain>
    </source>
</reference>
<evidence type="ECO:0000256" key="1">
    <source>
        <dbReference type="ARBA" id="ARBA00009600"/>
    </source>
</evidence>
<dbReference type="Proteomes" id="UP000291933">
    <property type="component" value="Unassembled WGS sequence"/>
</dbReference>
<organism evidence="2 3">
    <name type="scientific">Propioniciclava tarda</name>
    <dbReference type="NCBI Taxonomy" id="433330"/>
    <lineage>
        <taxon>Bacteria</taxon>
        <taxon>Bacillati</taxon>
        <taxon>Actinomycetota</taxon>
        <taxon>Actinomycetes</taxon>
        <taxon>Propionibacteriales</taxon>
        <taxon>Propionibacteriaceae</taxon>
        <taxon>Propioniciclava</taxon>
    </lineage>
</organism>
<proteinExistence type="inferred from homology"/>
<dbReference type="EMBL" id="SDMR01000006">
    <property type="protein sequence ID" value="TBT95219.1"/>
    <property type="molecule type" value="Genomic_DNA"/>
</dbReference>
<comment type="caution">
    <text evidence="2">The sequence shown here is derived from an EMBL/GenBank/DDBJ whole genome shotgun (WGS) entry which is preliminary data.</text>
</comment>
<dbReference type="RefSeq" id="WP_131171806.1">
    <property type="nucleotide sequence ID" value="NZ_FXTL01000005.1"/>
</dbReference>
<evidence type="ECO:0000313" key="3">
    <source>
        <dbReference type="Proteomes" id="UP000291933"/>
    </source>
</evidence>
<dbReference type="Gene3D" id="3.40.1740.10">
    <property type="entry name" value="VC0467-like"/>
    <property type="match status" value="1"/>
</dbReference>
<dbReference type="PANTHER" id="PTHR30327">
    <property type="entry name" value="UNCHARACTERIZED PROTEIN YQGE"/>
    <property type="match status" value="1"/>
</dbReference>
<accession>A0A4Q9KN63</accession>
<dbReference type="PANTHER" id="PTHR30327:SF1">
    <property type="entry name" value="UPF0301 PROTEIN YQGE"/>
    <property type="match status" value="1"/>
</dbReference>
<dbReference type="OrthoDB" id="9807486at2"/>
<keyword evidence="3" id="KW-1185">Reference proteome</keyword>
<sequence>MSAVIRPGLLLAAGVGVSDGVFDQTVCLILDADANGALGVVLNRLSAYDLEAVLPGWGPLVTFPELLFDGGPVSPEGAICLAEPARADEEPPGWRPLFDGIGLLHLDTPLEIVAGAYRSLRIYAGYAGWGPGQLERELEDHYWHVVTSPVSAVFDADPSTLWRRVLRRQRGELGLLSTWTPTPELN</sequence>